<protein>
    <submittedName>
        <fullName evidence="1">Haloacid dehalogenase-like hydrolase (HAD) superfamily protein isoform 2</fullName>
    </submittedName>
</protein>
<proteinExistence type="predicted"/>
<evidence type="ECO:0000313" key="1">
    <source>
        <dbReference type="EMBL" id="KAE8719980.1"/>
    </source>
</evidence>
<evidence type="ECO:0000313" key="2">
    <source>
        <dbReference type="Proteomes" id="UP000436088"/>
    </source>
</evidence>
<reference evidence="1" key="1">
    <citation type="submission" date="2019-09" db="EMBL/GenBank/DDBJ databases">
        <title>Draft genome information of white flower Hibiscus syriacus.</title>
        <authorList>
            <person name="Kim Y.-M."/>
        </authorList>
    </citation>
    <scope>NUCLEOTIDE SEQUENCE [LARGE SCALE GENOMIC DNA]</scope>
    <source>
        <strain evidence="1">YM2019G1</strain>
    </source>
</reference>
<dbReference type="PANTHER" id="PTHR42896">
    <property type="entry name" value="XYLULOSE-1,5-BISPHOSPHATE (XUBP) PHOSPHATASE"/>
    <property type="match status" value="1"/>
</dbReference>
<accession>A0A6A3BST2</accession>
<dbReference type="PANTHER" id="PTHR42896:SF3">
    <property type="entry name" value="PROTEIN, PUTATIVE, EXPRESSED-RELATED"/>
    <property type="match status" value="1"/>
</dbReference>
<dbReference type="Proteomes" id="UP000436088">
    <property type="component" value="Unassembled WGS sequence"/>
</dbReference>
<dbReference type="EMBL" id="VEPZ02000778">
    <property type="protein sequence ID" value="KAE8719980.1"/>
    <property type="molecule type" value="Genomic_DNA"/>
</dbReference>
<dbReference type="AlphaFoldDB" id="A0A6A3BST2"/>
<keyword evidence="2" id="KW-1185">Reference proteome</keyword>
<dbReference type="InterPro" id="IPR023214">
    <property type="entry name" value="HAD_sf"/>
</dbReference>
<comment type="caution">
    <text evidence="1">The sequence shown here is derived from an EMBL/GenBank/DDBJ whole genome shotgun (WGS) entry which is preliminary data.</text>
</comment>
<gene>
    <name evidence="1" type="ORF">F3Y22_tig00109923pilonHSYRG00063</name>
</gene>
<dbReference type="GO" id="GO:0016787">
    <property type="term" value="F:hydrolase activity"/>
    <property type="evidence" value="ECO:0007669"/>
    <property type="project" value="UniProtKB-KW"/>
</dbReference>
<dbReference type="Gene3D" id="3.40.50.1000">
    <property type="entry name" value="HAD superfamily/HAD-like"/>
    <property type="match status" value="1"/>
</dbReference>
<dbReference type="InterPro" id="IPR023198">
    <property type="entry name" value="PGP-like_dom2"/>
</dbReference>
<dbReference type="Gene3D" id="1.10.150.240">
    <property type="entry name" value="Putative phosphatase, domain 2"/>
    <property type="match status" value="1"/>
</dbReference>
<dbReference type="InterPro" id="IPR044999">
    <property type="entry name" value="CbbY-like"/>
</dbReference>
<name>A0A6A3BST2_HIBSY</name>
<organism evidence="1 2">
    <name type="scientific">Hibiscus syriacus</name>
    <name type="common">Rose of Sharon</name>
    <dbReference type="NCBI Taxonomy" id="106335"/>
    <lineage>
        <taxon>Eukaryota</taxon>
        <taxon>Viridiplantae</taxon>
        <taxon>Streptophyta</taxon>
        <taxon>Embryophyta</taxon>
        <taxon>Tracheophyta</taxon>
        <taxon>Spermatophyta</taxon>
        <taxon>Magnoliopsida</taxon>
        <taxon>eudicotyledons</taxon>
        <taxon>Gunneridae</taxon>
        <taxon>Pentapetalae</taxon>
        <taxon>rosids</taxon>
        <taxon>malvids</taxon>
        <taxon>Malvales</taxon>
        <taxon>Malvaceae</taxon>
        <taxon>Malvoideae</taxon>
        <taxon>Hibiscus</taxon>
    </lineage>
</organism>
<sequence>MIETMNLVEMHCVYFPGEVLSVVIWQIDWPTSLPTSEESFVKSVLREKKTALEELMLKRPILQFSKGVSASLDEQLAKEARRAASSEKQRIAEEVASLLRVSVNIDTTSSKSLEKTVAALRAGAAIAEVPVYFCFLIAGSKSGLAAAEQIRMPRVVLRSSYTSRAEFPTANAIMDGFGGADLTISKLCQKRWS</sequence>